<dbReference type="Proteomes" id="UP000448867">
    <property type="component" value="Unassembled WGS sequence"/>
</dbReference>
<dbReference type="EMBL" id="WKKI01000002">
    <property type="protein sequence ID" value="MRX70993.1"/>
    <property type="molecule type" value="Genomic_DNA"/>
</dbReference>
<evidence type="ECO:0000256" key="6">
    <source>
        <dbReference type="ARBA" id="ARBA00022822"/>
    </source>
</evidence>
<dbReference type="InterPro" id="IPR001240">
    <property type="entry name" value="PRAI_dom"/>
</dbReference>
<keyword evidence="6 9" id="KW-0822">Tryptophan biosynthesis</keyword>
<dbReference type="EC" id="5.3.1.24" evidence="3 9"/>
<evidence type="ECO:0000256" key="7">
    <source>
        <dbReference type="ARBA" id="ARBA00023141"/>
    </source>
</evidence>
<dbReference type="GO" id="GO:0004640">
    <property type="term" value="F:phosphoribosylanthranilate isomerase activity"/>
    <property type="evidence" value="ECO:0007669"/>
    <property type="project" value="UniProtKB-UniRule"/>
</dbReference>
<organism evidence="11 12">
    <name type="scientific">Metabacillus lacus</name>
    <dbReference type="NCBI Taxonomy" id="1983721"/>
    <lineage>
        <taxon>Bacteria</taxon>
        <taxon>Bacillati</taxon>
        <taxon>Bacillota</taxon>
        <taxon>Bacilli</taxon>
        <taxon>Bacillales</taxon>
        <taxon>Bacillaceae</taxon>
        <taxon>Metabacillus</taxon>
    </lineage>
</organism>
<dbReference type="OrthoDB" id="9786954at2"/>
<comment type="pathway">
    <text evidence="2 9">Amino-acid biosynthesis; L-tryptophan biosynthesis; L-tryptophan from chorismate: step 3/5.</text>
</comment>
<comment type="catalytic activity">
    <reaction evidence="1 9">
        <text>N-(5-phospho-beta-D-ribosyl)anthranilate = 1-(2-carboxyphenylamino)-1-deoxy-D-ribulose 5-phosphate</text>
        <dbReference type="Rhea" id="RHEA:21540"/>
        <dbReference type="ChEBI" id="CHEBI:18277"/>
        <dbReference type="ChEBI" id="CHEBI:58613"/>
        <dbReference type="EC" id="5.3.1.24"/>
    </reaction>
</comment>
<dbReference type="PANTHER" id="PTHR42894">
    <property type="entry name" value="N-(5'-PHOSPHORIBOSYL)ANTHRANILATE ISOMERASE"/>
    <property type="match status" value="1"/>
</dbReference>
<dbReference type="Pfam" id="PF00697">
    <property type="entry name" value="PRAI"/>
    <property type="match status" value="1"/>
</dbReference>
<dbReference type="NCBIfam" id="NF002301">
    <property type="entry name" value="PRK01222.2-1"/>
    <property type="match status" value="1"/>
</dbReference>
<dbReference type="CDD" id="cd00405">
    <property type="entry name" value="PRAI"/>
    <property type="match status" value="1"/>
</dbReference>
<comment type="caution">
    <text evidence="11">The sequence shown here is derived from an EMBL/GenBank/DDBJ whole genome shotgun (WGS) entry which is preliminary data.</text>
</comment>
<dbReference type="Gene3D" id="3.20.20.70">
    <property type="entry name" value="Aldolase class I"/>
    <property type="match status" value="1"/>
</dbReference>
<dbReference type="RefSeq" id="WP_154306118.1">
    <property type="nucleotide sequence ID" value="NZ_WKKI01000002.1"/>
</dbReference>
<accession>A0A7X2IXL9</accession>
<keyword evidence="5 9" id="KW-0028">Amino-acid biosynthesis</keyword>
<keyword evidence="7 9" id="KW-0057">Aromatic amino acid biosynthesis</keyword>
<sequence>MTRLKLCGNKSLEDLRVSSGSSKATDLGFIFTQHSKRTVSPGDAAKWLKEIPVKDKRLAGVFVNEEIEEILKVLTLVPLHVIQCHGTESAEQLAAIKNATGLEIWKALPHEEKTLEKMQKYKECADAFLIDCAVKGKWGGTGVSFDWSYVPSYMKAAEQWGRTCMIAGGVNPDNVSKLVAMRPHGIDLASGIEVNGSKDKELILKLEECL</sequence>
<keyword evidence="12" id="KW-1185">Reference proteome</keyword>
<evidence type="ECO:0000259" key="10">
    <source>
        <dbReference type="Pfam" id="PF00697"/>
    </source>
</evidence>
<evidence type="ECO:0000256" key="9">
    <source>
        <dbReference type="HAMAP-Rule" id="MF_00135"/>
    </source>
</evidence>
<evidence type="ECO:0000256" key="1">
    <source>
        <dbReference type="ARBA" id="ARBA00001164"/>
    </source>
</evidence>
<dbReference type="InterPro" id="IPR011060">
    <property type="entry name" value="RibuloseP-bd_barrel"/>
</dbReference>
<protein>
    <recommendedName>
        <fullName evidence="4 9">N-(5'-phosphoribosyl)anthranilate isomerase</fullName>
        <shortName evidence="9">PRAI</shortName>
        <ecNumber evidence="3 9">5.3.1.24</ecNumber>
    </recommendedName>
</protein>
<dbReference type="HAMAP" id="MF_00135">
    <property type="entry name" value="PRAI"/>
    <property type="match status" value="1"/>
</dbReference>
<evidence type="ECO:0000256" key="2">
    <source>
        <dbReference type="ARBA" id="ARBA00004664"/>
    </source>
</evidence>
<dbReference type="AlphaFoldDB" id="A0A7X2IXL9"/>
<keyword evidence="8 9" id="KW-0413">Isomerase</keyword>
<comment type="similarity">
    <text evidence="9">Belongs to the TrpF family.</text>
</comment>
<dbReference type="InterPro" id="IPR013785">
    <property type="entry name" value="Aldolase_TIM"/>
</dbReference>
<evidence type="ECO:0000313" key="12">
    <source>
        <dbReference type="Proteomes" id="UP000448867"/>
    </source>
</evidence>
<dbReference type="PANTHER" id="PTHR42894:SF1">
    <property type="entry name" value="N-(5'-PHOSPHORIBOSYL)ANTHRANILATE ISOMERASE"/>
    <property type="match status" value="1"/>
</dbReference>
<dbReference type="UniPathway" id="UPA00035">
    <property type="reaction ID" value="UER00042"/>
</dbReference>
<dbReference type="GO" id="GO:0000162">
    <property type="term" value="P:L-tryptophan biosynthetic process"/>
    <property type="evidence" value="ECO:0007669"/>
    <property type="project" value="UniProtKB-UniRule"/>
</dbReference>
<evidence type="ECO:0000313" key="11">
    <source>
        <dbReference type="EMBL" id="MRX70993.1"/>
    </source>
</evidence>
<evidence type="ECO:0000256" key="5">
    <source>
        <dbReference type="ARBA" id="ARBA00022605"/>
    </source>
</evidence>
<evidence type="ECO:0000256" key="8">
    <source>
        <dbReference type="ARBA" id="ARBA00023235"/>
    </source>
</evidence>
<dbReference type="SUPFAM" id="SSF51366">
    <property type="entry name" value="Ribulose-phoshate binding barrel"/>
    <property type="match status" value="1"/>
</dbReference>
<proteinExistence type="inferred from homology"/>
<evidence type="ECO:0000256" key="4">
    <source>
        <dbReference type="ARBA" id="ARBA00022272"/>
    </source>
</evidence>
<feature type="domain" description="N-(5'phosphoribosyl) anthranilate isomerase (PRAI)" evidence="10">
    <location>
        <begin position="5"/>
        <end position="207"/>
    </location>
</feature>
<gene>
    <name evidence="9" type="primary">trpF</name>
    <name evidence="11" type="ORF">GJU40_02270</name>
</gene>
<dbReference type="InterPro" id="IPR044643">
    <property type="entry name" value="TrpF_fam"/>
</dbReference>
<evidence type="ECO:0000256" key="3">
    <source>
        <dbReference type="ARBA" id="ARBA00012572"/>
    </source>
</evidence>
<reference evidence="11 12" key="1">
    <citation type="submission" date="2019-11" db="EMBL/GenBank/DDBJ databases">
        <title>Bacillus lacus genome.</title>
        <authorList>
            <person name="Allen C.J."/>
            <person name="Newman J.D."/>
        </authorList>
    </citation>
    <scope>NUCLEOTIDE SEQUENCE [LARGE SCALE GENOMIC DNA]</scope>
    <source>
        <strain evidence="11 12">KCTC 33946</strain>
    </source>
</reference>
<name>A0A7X2IXL9_9BACI</name>